<dbReference type="HOGENOM" id="CLU_3195107_0_0_11"/>
<name>C0W6B5_9ACTO</name>
<comment type="caution">
    <text evidence="1">The sequence shown here is derived from an EMBL/GenBank/DDBJ whole genome shotgun (WGS) entry which is preliminary data.</text>
</comment>
<evidence type="ECO:0000313" key="1">
    <source>
        <dbReference type="EMBL" id="EEH65809.1"/>
    </source>
</evidence>
<sequence length="45" mass="5291">MDTRYLHEAHLAPRACLPPVRRSFLLLPRLLGRCRWHSPGTALRR</sequence>
<dbReference type="Proteomes" id="UP000004778">
    <property type="component" value="Unassembled WGS sequence"/>
</dbReference>
<keyword evidence="2" id="KW-1185">Reference proteome</keyword>
<dbReference type="AlphaFoldDB" id="C0W6B5"/>
<evidence type="ECO:0000313" key="2">
    <source>
        <dbReference type="Proteomes" id="UP000004778"/>
    </source>
</evidence>
<accession>C0W6B5</accession>
<organism evidence="1 2">
    <name type="scientific">Actinomyces urogenitalis DSM 15434</name>
    <dbReference type="NCBI Taxonomy" id="525246"/>
    <lineage>
        <taxon>Bacteria</taxon>
        <taxon>Bacillati</taxon>
        <taxon>Actinomycetota</taxon>
        <taxon>Actinomycetes</taxon>
        <taxon>Actinomycetales</taxon>
        <taxon>Actinomycetaceae</taxon>
        <taxon>Actinomyces</taxon>
    </lineage>
</organism>
<reference evidence="1 2" key="1">
    <citation type="submission" date="2009-01" db="EMBL/GenBank/DDBJ databases">
        <authorList>
            <person name="Qin X."/>
            <person name="Bachman B."/>
            <person name="Battles P."/>
            <person name="Bell A."/>
            <person name="Bess C."/>
            <person name="Bickham C."/>
            <person name="Chaboub L."/>
            <person name="Chen D."/>
            <person name="Coyle M."/>
            <person name="Deiros D.R."/>
            <person name="Dinh H."/>
            <person name="Forbes L."/>
            <person name="Fowler G."/>
            <person name="Francisco L."/>
            <person name="Fu Q."/>
            <person name="Gubbala S."/>
            <person name="Hale W."/>
            <person name="Han Y."/>
            <person name="Hemphill L."/>
            <person name="Highlander S.K."/>
            <person name="Hirani K."/>
            <person name="Hogues M."/>
            <person name="Jackson L."/>
            <person name="Jakkamsetti A."/>
            <person name="Javaid M."/>
            <person name="Jiang H."/>
            <person name="Korchina V."/>
            <person name="Kovar C."/>
            <person name="Lara F."/>
            <person name="Lee S."/>
            <person name="Mata R."/>
            <person name="Mathew T."/>
            <person name="Moen C."/>
            <person name="Morales K."/>
            <person name="Munidasa M."/>
            <person name="Nazareth L."/>
            <person name="Ngo R."/>
            <person name="Nguyen L."/>
            <person name="Okwuonu G."/>
            <person name="Ongeri F."/>
            <person name="Patil S."/>
            <person name="Petrosino J."/>
            <person name="Pham C."/>
            <person name="Pham P."/>
            <person name="Pu L.-L."/>
            <person name="Puazo M."/>
            <person name="Raj R."/>
            <person name="Reid J."/>
            <person name="Rouhana J."/>
            <person name="Saada N."/>
            <person name="Shang Y."/>
            <person name="Simmons D."/>
            <person name="Thornton R."/>
            <person name="Warren J."/>
            <person name="Weissenberger G."/>
            <person name="Zhang J."/>
            <person name="Zhang L."/>
            <person name="Zhou C."/>
            <person name="Zhu D."/>
            <person name="Muzny D."/>
            <person name="Worley K."/>
            <person name="Gibbs R."/>
        </authorList>
    </citation>
    <scope>NUCLEOTIDE SEQUENCE [LARGE SCALE GENOMIC DNA]</scope>
    <source>
        <strain evidence="1 2">DSM 15434</strain>
    </source>
</reference>
<dbReference type="EMBL" id="ACFH01000104">
    <property type="protein sequence ID" value="EEH65809.1"/>
    <property type="molecule type" value="Genomic_DNA"/>
</dbReference>
<proteinExistence type="predicted"/>
<protein>
    <submittedName>
        <fullName evidence="1">Uncharacterized protein</fullName>
    </submittedName>
</protein>
<gene>
    <name evidence="1" type="ORF">HMPREF0058_1409</name>
</gene>